<sequence length="474" mass="53950">MAPREIYIPTEARDQQDQAQEYHEDPARVLNRQLVAENLELKRLLRGNGIAWAPPVVSRPPLFGVARKPVSPTTTPGQVSDNDRPNLPTLPKEVQFLIIEYAMRSKYPIVDPLSKSTEDNMSDEEKQRGNQIAIGCMAVCSAFRNEATHILWTKNTFTFTTPVALRNFCNLPLEHRQEIKHVNLRVIAMYYDDEPRCHQIPQSYHPALRKDLSLKVRPRILEKNLTPKGFRAYTWAQAVDFLAALCPPFDPNHLGIHPRLRLLPGLETMRIDFVNFIERFISFLDGSLRLMAANELGCTLNELMVTGLPCSEQGIRIGSELTGMLKDGGLFLDAAPTYVQTLGSTGQTCMWCLHSRPYIPKAIRALRKFKEDGDGNDNNYDSDPSRHEDLPRMPACPEVAGHPMSTYVERPTVWKKVPFARDEEERGWLEFDRRSGYPVGNAPDTPPEEDRPHDVVFECAKCDEMHGRFGRGRY</sequence>
<evidence type="ECO:0000313" key="3">
    <source>
        <dbReference type="Proteomes" id="UP001244011"/>
    </source>
</evidence>
<evidence type="ECO:0000256" key="1">
    <source>
        <dbReference type="SAM" id="MobiDB-lite"/>
    </source>
</evidence>
<comment type="caution">
    <text evidence="2">The sequence shown here is derived from an EMBL/GenBank/DDBJ whole genome shotgun (WGS) entry which is preliminary data.</text>
</comment>
<keyword evidence="3" id="KW-1185">Reference proteome</keyword>
<feature type="region of interest" description="Disordered" evidence="1">
    <location>
        <begin position="432"/>
        <end position="452"/>
    </location>
</feature>
<accession>A0AAJ0CAC3</accession>
<dbReference type="PANTHER" id="PTHR42085:SF1">
    <property type="entry name" value="F-BOX DOMAIN-CONTAINING PROTEIN"/>
    <property type="match status" value="1"/>
</dbReference>
<gene>
    <name evidence="2" type="ORF">QBC33DRAFT_156835</name>
</gene>
<dbReference type="Proteomes" id="UP001244011">
    <property type="component" value="Unassembled WGS sequence"/>
</dbReference>
<protein>
    <recommendedName>
        <fullName evidence="4">F-box domain-containing protein</fullName>
    </recommendedName>
</protein>
<dbReference type="RefSeq" id="XP_060287772.1">
    <property type="nucleotide sequence ID" value="XM_060422209.1"/>
</dbReference>
<organism evidence="2 3">
    <name type="scientific">Phialemonium atrogriseum</name>
    <dbReference type="NCBI Taxonomy" id="1093897"/>
    <lineage>
        <taxon>Eukaryota</taxon>
        <taxon>Fungi</taxon>
        <taxon>Dikarya</taxon>
        <taxon>Ascomycota</taxon>
        <taxon>Pezizomycotina</taxon>
        <taxon>Sordariomycetes</taxon>
        <taxon>Sordariomycetidae</taxon>
        <taxon>Cephalothecales</taxon>
        <taxon>Cephalothecaceae</taxon>
        <taxon>Phialemonium</taxon>
    </lineage>
</organism>
<proteinExistence type="predicted"/>
<name>A0AAJ0CAC3_9PEZI</name>
<dbReference type="AlphaFoldDB" id="A0AAJ0CAC3"/>
<dbReference type="PANTHER" id="PTHR42085">
    <property type="entry name" value="F-BOX DOMAIN-CONTAINING PROTEIN"/>
    <property type="match status" value="1"/>
</dbReference>
<evidence type="ECO:0008006" key="4">
    <source>
        <dbReference type="Google" id="ProtNLM"/>
    </source>
</evidence>
<evidence type="ECO:0000313" key="2">
    <source>
        <dbReference type="EMBL" id="KAK1771559.1"/>
    </source>
</evidence>
<dbReference type="EMBL" id="MU838998">
    <property type="protein sequence ID" value="KAK1771559.1"/>
    <property type="molecule type" value="Genomic_DNA"/>
</dbReference>
<dbReference type="InterPro" id="IPR038883">
    <property type="entry name" value="AN11006-like"/>
</dbReference>
<dbReference type="GeneID" id="85305396"/>
<reference evidence="2" key="1">
    <citation type="submission" date="2023-06" db="EMBL/GenBank/DDBJ databases">
        <title>Genome-scale phylogeny and comparative genomics of the fungal order Sordariales.</title>
        <authorList>
            <consortium name="Lawrence Berkeley National Laboratory"/>
            <person name="Hensen N."/>
            <person name="Bonometti L."/>
            <person name="Westerberg I."/>
            <person name="Brannstrom I.O."/>
            <person name="Guillou S."/>
            <person name="Cros-Aarteil S."/>
            <person name="Calhoun S."/>
            <person name="Haridas S."/>
            <person name="Kuo A."/>
            <person name="Mondo S."/>
            <person name="Pangilinan J."/>
            <person name="Riley R."/>
            <person name="Labutti K."/>
            <person name="Andreopoulos B."/>
            <person name="Lipzen A."/>
            <person name="Chen C."/>
            <person name="Yanf M."/>
            <person name="Daum C."/>
            <person name="Ng V."/>
            <person name="Clum A."/>
            <person name="Steindorff A."/>
            <person name="Ohm R."/>
            <person name="Martin F."/>
            <person name="Silar P."/>
            <person name="Natvig D."/>
            <person name="Lalanne C."/>
            <person name="Gautier V."/>
            <person name="Ament-Velasquez S.L."/>
            <person name="Kruys A."/>
            <person name="Hutchinson M.I."/>
            <person name="Powell A.J."/>
            <person name="Barry K."/>
            <person name="Miller A.N."/>
            <person name="Grigoriev I.V."/>
            <person name="Debuchy R."/>
            <person name="Gladieux P."/>
            <person name="Thoren M.H."/>
            <person name="Johannesson H."/>
        </authorList>
    </citation>
    <scope>NUCLEOTIDE SEQUENCE</scope>
    <source>
        <strain evidence="2">8032-3</strain>
    </source>
</reference>